<dbReference type="PANTHER" id="PTHR47326:SF1">
    <property type="entry name" value="HTH PSQ-TYPE DOMAIN-CONTAINING PROTEIN"/>
    <property type="match status" value="1"/>
</dbReference>
<keyword evidence="2" id="KW-1185">Reference proteome</keyword>
<dbReference type="EMBL" id="BGPR01000337">
    <property type="protein sequence ID" value="GBM14022.1"/>
    <property type="molecule type" value="Genomic_DNA"/>
</dbReference>
<dbReference type="InterPro" id="IPR036397">
    <property type="entry name" value="RNaseH_sf"/>
</dbReference>
<organism evidence="1 2">
    <name type="scientific">Araneus ventricosus</name>
    <name type="common">Orbweaver spider</name>
    <name type="synonym">Epeira ventricosa</name>
    <dbReference type="NCBI Taxonomy" id="182803"/>
    <lineage>
        <taxon>Eukaryota</taxon>
        <taxon>Metazoa</taxon>
        <taxon>Ecdysozoa</taxon>
        <taxon>Arthropoda</taxon>
        <taxon>Chelicerata</taxon>
        <taxon>Arachnida</taxon>
        <taxon>Araneae</taxon>
        <taxon>Araneomorphae</taxon>
        <taxon>Entelegynae</taxon>
        <taxon>Araneoidea</taxon>
        <taxon>Araneidae</taxon>
        <taxon>Araneus</taxon>
    </lineage>
</organism>
<accession>A0A4Y2DB44</accession>
<dbReference type="Proteomes" id="UP000499080">
    <property type="component" value="Unassembled WGS sequence"/>
</dbReference>
<gene>
    <name evidence="1" type="ORF">AVEN_166204_1</name>
</gene>
<dbReference type="GO" id="GO:0003676">
    <property type="term" value="F:nucleic acid binding"/>
    <property type="evidence" value="ECO:0007669"/>
    <property type="project" value="InterPro"/>
</dbReference>
<reference evidence="1 2" key="1">
    <citation type="journal article" date="2019" name="Sci. Rep.">
        <title>Orb-weaving spider Araneus ventricosus genome elucidates the spidroin gene catalogue.</title>
        <authorList>
            <person name="Kono N."/>
            <person name="Nakamura H."/>
            <person name="Ohtoshi R."/>
            <person name="Moran D.A.P."/>
            <person name="Shinohara A."/>
            <person name="Yoshida Y."/>
            <person name="Fujiwara M."/>
            <person name="Mori M."/>
            <person name="Tomita M."/>
            <person name="Arakawa K."/>
        </authorList>
    </citation>
    <scope>NUCLEOTIDE SEQUENCE [LARGE SCALE GENOMIC DNA]</scope>
</reference>
<dbReference type="PANTHER" id="PTHR47326">
    <property type="entry name" value="TRANSPOSABLE ELEMENT TC3 TRANSPOSASE-LIKE PROTEIN"/>
    <property type="match status" value="1"/>
</dbReference>
<comment type="caution">
    <text evidence="1">The sequence shown here is derived from an EMBL/GenBank/DDBJ whole genome shotgun (WGS) entry which is preliminary data.</text>
</comment>
<evidence type="ECO:0000313" key="1">
    <source>
        <dbReference type="EMBL" id="GBM14022.1"/>
    </source>
</evidence>
<sequence length="212" mass="25038">MESYTEAVEKSRQNKINLHQSCTLTSSKALESSKDIVKMLAYFPTECFPQRNAINPHHEGLVRIHCNIRHWALFFEQVTQTRFETCFIIGKRYEDILKTFVTPELQQCNRLQDTIFMQNVVPPHIHRSVKQVLRQTPTIRPPRSSHLTPCDIWLWGFIKDQVYREQPATLSHLKDIIIRHIRGINEDLLRSAVEHTVFRMEMVEENHVTHIE</sequence>
<evidence type="ECO:0000313" key="2">
    <source>
        <dbReference type="Proteomes" id="UP000499080"/>
    </source>
</evidence>
<protein>
    <submittedName>
        <fullName evidence="1">Uncharacterized protein</fullName>
    </submittedName>
</protein>
<proteinExistence type="predicted"/>
<dbReference type="AlphaFoldDB" id="A0A4Y2DB44"/>
<dbReference type="Gene3D" id="3.30.420.10">
    <property type="entry name" value="Ribonuclease H-like superfamily/Ribonuclease H"/>
    <property type="match status" value="1"/>
</dbReference>
<name>A0A4Y2DB44_ARAVE</name>